<proteinExistence type="inferred from homology"/>
<comment type="similarity">
    <text evidence="5">Belongs to the Fanconi anemia protein FANCD2 family.</text>
</comment>
<dbReference type="GO" id="GO:0005634">
    <property type="term" value="C:nucleus"/>
    <property type="evidence" value="ECO:0007669"/>
    <property type="project" value="UniProtKB-SubCell"/>
</dbReference>
<dbReference type="GO" id="GO:1990918">
    <property type="term" value="P:double-strand break repair involved in meiotic recombination"/>
    <property type="evidence" value="ECO:0007669"/>
    <property type="project" value="TreeGrafter"/>
</dbReference>
<evidence type="ECO:0000313" key="7">
    <source>
        <dbReference type="Proteomes" id="UP000274822"/>
    </source>
</evidence>
<dbReference type="Pfam" id="PF14631">
    <property type="entry name" value="FancD2"/>
    <property type="match status" value="1"/>
</dbReference>
<evidence type="ECO:0000256" key="2">
    <source>
        <dbReference type="ARBA" id="ARBA00022499"/>
    </source>
</evidence>
<protein>
    <submittedName>
        <fullName evidence="6">Uncharacterized protein</fullName>
    </submittedName>
</protein>
<comment type="caution">
    <text evidence="6">The sequence shown here is derived from an EMBL/GenBank/DDBJ whole genome shotgun (WGS) entry which is preliminary data.</text>
</comment>
<accession>A0A433QBC7</accession>
<dbReference type="PANTHER" id="PTHR32086:SF0">
    <property type="entry name" value="FANCONI ANEMIA GROUP D2 PROTEIN"/>
    <property type="match status" value="1"/>
</dbReference>
<evidence type="ECO:0000256" key="3">
    <source>
        <dbReference type="ARBA" id="ARBA00022843"/>
    </source>
</evidence>
<dbReference type="GO" id="GO:0031573">
    <property type="term" value="P:mitotic intra-S DNA damage checkpoint signaling"/>
    <property type="evidence" value="ECO:0007669"/>
    <property type="project" value="TreeGrafter"/>
</dbReference>
<organism evidence="6 7">
    <name type="scientific">Jimgerdemannia flammicorona</name>
    <dbReference type="NCBI Taxonomy" id="994334"/>
    <lineage>
        <taxon>Eukaryota</taxon>
        <taxon>Fungi</taxon>
        <taxon>Fungi incertae sedis</taxon>
        <taxon>Mucoromycota</taxon>
        <taxon>Mucoromycotina</taxon>
        <taxon>Endogonomycetes</taxon>
        <taxon>Endogonales</taxon>
        <taxon>Endogonaceae</taxon>
        <taxon>Jimgerdemannia</taxon>
    </lineage>
</organism>
<dbReference type="GO" id="GO:0036297">
    <property type="term" value="P:interstrand cross-link repair"/>
    <property type="evidence" value="ECO:0007669"/>
    <property type="project" value="TreeGrafter"/>
</dbReference>
<gene>
    <name evidence="6" type="ORF">BC938DRAFT_483733</name>
</gene>
<dbReference type="PANTHER" id="PTHR32086">
    <property type="entry name" value="FANCONI ANEMIA GROUP D2 PROTEIN"/>
    <property type="match status" value="1"/>
</dbReference>
<evidence type="ECO:0000256" key="1">
    <source>
        <dbReference type="ARBA" id="ARBA00004123"/>
    </source>
</evidence>
<dbReference type="Proteomes" id="UP000274822">
    <property type="component" value="Unassembled WGS sequence"/>
</dbReference>
<dbReference type="AlphaFoldDB" id="A0A433QBC7"/>
<evidence type="ECO:0000313" key="6">
    <source>
        <dbReference type="EMBL" id="RUS27087.1"/>
    </source>
</evidence>
<keyword evidence="7" id="KW-1185">Reference proteome</keyword>
<comment type="subcellular location">
    <subcellularLocation>
        <location evidence="1">Nucleus</location>
    </subcellularLocation>
</comment>
<evidence type="ECO:0000256" key="5">
    <source>
        <dbReference type="ARBA" id="ARBA00093456"/>
    </source>
</evidence>
<dbReference type="GO" id="GO:0007129">
    <property type="term" value="P:homologous chromosome pairing at meiosis"/>
    <property type="evidence" value="ECO:0007669"/>
    <property type="project" value="TreeGrafter"/>
</dbReference>
<keyword evidence="4" id="KW-0539">Nucleus</keyword>
<reference evidence="6 7" key="1">
    <citation type="journal article" date="2018" name="New Phytol.">
        <title>Phylogenomics of Endogonaceae and evolution of mycorrhizas within Mucoromycota.</title>
        <authorList>
            <person name="Chang Y."/>
            <person name="Desiro A."/>
            <person name="Na H."/>
            <person name="Sandor L."/>
            <person name="Lipzen A."/>
            <person name="Clum A."/>
            <person name="Barry K."/>
            <person name="Grigoriev I.V."/>
            <person name="Martin F.M."/>
            <person name="Stajich J.E."/>
            <person name="Smith M.E."/>
            <person name="Bonito G."/>
            <person name="Spatafora J.W."/>
        </authorList>
    </citation>
    <scope>NUCLEOTIDE SEQUENCE [LARGE SCALE GENOMIC DNA]</scope>
    <source>
        <strain evidence="6 7">AD002</strain>
    </source>
</reference>
<keyword evidence="3" id="KW-0832">Ubl conjugation</keyword>
<dbReference type="GO" id="GO:0000793">
    <property type="term" value="C:condensed chromosome"/>
    <property type="evidence" value="ECO:0007669"/>
    <property type="project" value="TreeGrafter"/>
</dbReference>
<name>A0A433QBC7_9FUNG</name>
<evidence type="ECO:0000256" key="4">
    <source>
        <dbReference type="ARBA" id="ARBA00023242"/>
    </source>
</evidence>
<feature type="non-terminal residue" evidence="6">
    <location>
        <position position="225"/>
    </location>
</feature>
<sequence length="225" mass="24802">MGVIGGLAIVTKMGSRDSANVSGSSQHGMIAFRMSDVTATQALRRPLLQQAINILEMIRHSCAKSYVSADTDLELSCLSIAHDELAYLVSKRLLDRHLEVWINDHIADAFSDLFLFDKEEMNDMMEAQKEFLKGMPMQTWMNLDGVDSGVTVKVYPCLCAPVLSPDAIQQRDLILSLCSLFKLMQACEKAANNGSLDGIDALLGCGVCLYEKLSTEVRDAYVWGD</sequence>
<dbReference type="InterPro" id="IPR029448">
    <property type="entry name" value="FANCD2"/>
</dbReference>
<dbReference type="EMBL" id="RBNJ01009075">
    <property type="protein sequence ID" value="RUS27087.1"/>
    <property type="molecule type" value="Genomic_DNA"/>
</dbReference>
<dbReference type="GO" id="GO:0070182">
    <property type="term" value="F:DNA polymerase binding"/>
    <property type="evidence" value="ECO:0007669"/>
    <property type="project" value="TreeGrafter"/>
</dbReference>
<keyword evidence="2" id="KW-1017">Isopeptide bond</keyword>